<dbReference type="KEGG" id="fcy:FRACYDRAFT_256888"/>
<name>A0A1E7EJE8_9STRA</name>
<proteinExistence type="predicted"/>
<gene>
    <name evidence="2" type="ORF">FRACYDRAFT_256888</name>
</gene>
<dbReference type="Proteomes" id="UP000095751">
    <property type="component" value="Unassembled WGS sequence"/>
</dbReference>
<evidence type="ECO:0000313" key="3">
    <source>
        <dbReference type="Proteomes" id="UP000095751"/>
    </source>
</evidence>
<organism evidence="2 3">
    <name type="scientific">Fragilariopsis cylindrus CCMP1102</name>
    <dbReference type="NCBI Taxonomy" id="635003"/>
    <lineage>
        <taxon>Eukaryota</taxon>
        <taxon>Sar</taxon>
        <taxon>Stramenopiles</taxon>
        <taxon>Ochrophyta</taxon>
        <taxon>Bacillariophyta</taxon>
        <taxon>Bacillariophyceae</taxon>
        <taxon>Bacillariophycidae</taxon>
        <taxon>Bacillariales</taxon>
        <taxon>Bacillariaceae</taxon>
        <taxon>Fragilariopsis</taxon>
    </lineage>
</organism>
<evidence type="ECO:0000256" key="1">
    <source>
        <dbReference type="SAM" id="MobiDB-lite"/>
    </source>
</evidence>
<keyword evidence="3" id="KW-1185">Reference proteome</keyword>
<protein>
    <submittedName>
        <fullName evidence="2">Uncharacterized protein</fullName>
    </submittedName>
</protein>
<feature type="compositionally biased region" description="Acidic residues" evidence="1">
    <location>
        <begin position="70"/>
        <end position="83"/>
    </location>
</feature>
<reference evidence="2 3" key="1">
    <citation type="submission" date="2016-09" db="EMBL/GenBank/DDBJ databases">
        <title>Extensive genetic diversity and differential bi-allelic expression allows diatom success in the polar Southern Ocean.</title>
        <authorList>
            <consortium name="DOE Joint Genome Institute"/>
            <person name="Mock T."/>
            <person name="Otillar R.P."/>
            <person name="Strauss J."/>
            <person name="Dupont C."/>
            <person name="Frickenhaus S."/>
            <person name="Maumus F."/>
            <person name="Mcmullan M."/>
            <person name="Sanges R."/>
            <person name="Schmutz J."/>
            <person name="Toseland A."/>
            <person name="Valas R."/>
            <person name="Veluchamy A."/>
            <person name="Ward B.J."/>
            <person name="Allen A."/>
            <person name="Barry K."/>
            <person name="Falciatore A."/>
            <person name="Ferrante M."/>
            <person name="Fortunato A.E."/>
            <person name="Gloeckner G."/>
            <person name="Gruber A."/>
            <person name="Hipkin R."/>
            <person name="Janech M."/>
            <person name="Kroth P."/>
            <person name="Leese F."/>
            <person name="Lindquist E."/>
            <person name="Lyon B.R."/>
            <person name="Martin J."/>
            <person name="Mayer C."/>
            <person name="Parker M."/>
            <person name="Quesneville H."/>
            <person name="Raymond J."/>
            <person name="Uhlig C."/>
            <person name="Valentin K.U."/>
            <person name="Worden A.Z."/>
            <person name="Armbrust E.V."/>
            <person name="Bowler C."/>
            <person name="Green B."/>
            <person name="Moulton V."/>
            <person name="Van Oosterhout C."/>
            <person name="Grigoriev I."/>
        </authorList>
    </citation>
    <scope>NUCLEOTIDE SEQUENCE [LARGE SCALE GENOMIC DNA]</scope>
    <source>
        <strain evidence="2 3">CCMP1102</strain>
    </source>
</reference>
<evidence type="ECO:0000313" key="2">
    <source>
        <dbReference type="EMBL" id="OEU06021.1"/>
    </source>
</evidence>
<dbReference type="InParanoid" id="A0A1E7EJE8"/>
<dbReference type="EMBL" id="KV784434">
    <property type="protein sequence ID" value="OEU06021.1"/>
    <property type="molecule type" value="Genomic_DNA"/>
</dbReference>
<feature type="region of interest" description="Disordered" evidence="1">
    <location>
        <begin position="1"/>
        <end position="93"/>
    </location>
</feature>
<dbReference type="AlphaFoldDB" id="A0A1E7EJE8"/>
<sequence length="121" mass="13225">MSQQEEERNTTSPLPDPGSDTSSPTFLKAARLPAHREASDEEDYSSPLREDLSQLTSLKESIVPEKVSGDEPEEMDGGNDDNDKEPNFTPTPSAATIVKMASFEADLQFLVTDVMNTGIHI</sequence>
<accession>A0A1E7EJE8</accession>